<sequence>MYYNTTPYKAPVPVVRDDRTHALVNILPREGKRLIARGVLALPEVKRALENGWLVVSRGITPSYILEELTGQEYDNANCTAGIVTEGRMASVLEEDRLGPWVFKAGTLDETPAPAVLDQFTAYDVSVKGANAVDPDGNIGVFAADKAGGTVGGIWPTITARGAHWVAPVSLERLIPSVIEAARHCGNHLWDYTMGQSAGFMPVVNALVVTEIQAIELLTGVTAVHVGSGGVAGSEGAVMLALEGEHDVVLKAFELIEDIKGEPQFDPPRLVPYIREPETAPSG</sequence>
<proteinExistence type="predicted"/>
<gene>
    <name evidence="1" type="ORF">METZ01_LOCUS198387</name>
</gene>
<accession>A0A382E6D8</accession>
<organism evidence="1">
    <name type="scientific">marine metagenome</name>
    <dbReference type="NCBI Taxonomy" id="408172"/>
    <lineage>
        <taxon>unclassified sequences</taxon>
        <taxon>metagenomes</taxon>
        <taxon>ecological metagenomes</taxon>
    </lineage>
</organism>
<dbReference type="EMBL" id="UINC01042635">
    <property type="protein sequence ID" value="SVB45533.1"/>
    <property type="molecule type" value="Genomic_DNA"/>
</dbReference>
<protein>
    <submittedName>
        <fullName evidence="1">Uncharacterized protein</fullName>
    </submittedName>
</protein>
<evidence type="ECO:0000313" key="1">
    <source>
        <dbReference type="EMBL" id="SVB45533.1"/>
    </source>
</evidence>
<reference evidence="1" key="1">
    <citation type="submission" date="2018-05" db="EMBL/GenBank/DDBJ databases">
        <authorList>
            <person name="Lanie J.A."/>
            <person name="Ng W.-L."/>
            <person name="Kazmierczak K.M."/>
            <person name="Andrzejewski T.M."/>
            <person name="Davidsen T.M."/>
            <person name="Wayne K.J."/>
            <person name="Tettelin H."/>
            <person name="Glass J.I."/>
            <person name="Rusch D."/>
            <person name="Podicherti R."/>
            <person name="Tsui H.-C.T."/>
            <person name="Winkler M.E."/>
        </authorList>
    </citation>
    <scope>NUCLEOTIDE SEQUENCE</scope>
</reference>
<name>A0A382E6D8_9ZZZZ</name>
<dbReference type="AlphaFoldDB" id="A0A382E6D8"/>